<name>A0ABU5KCP5_9ACTN</name>
<organism evidence="2 3">
    <name type="scientific">Nocardioides renjunii</name>
    <dbReference type="NCBI Taxonomy" id="3095075"/>
    <lineage>
        <taxon>Bacteria</taxon>
        <taxon>Bacillati</taxon>
        <taxon>Actinomycetota</taxon>
        <taxon>Actinomycetes</taxon>
        <taxon>Propionibacteriales</taxon>
        <taxon>Nocardioidaceae</taxon>
        <taxon>Nocardioides</taxon>
    </lineage>
</organism>
<reference evidence="2 3" key="1">
    <citation type="submission" date="2023-11" db="EMBL/GenBank/DDBJ databases">
        <title>Novel species in genus Nocardioides.</title>
        <authorList>
            <person name="Zhou H."/>
        </authorList>
    </citation>
    <scope>NUCLEOTIDE SEQUENCE [LARGE SCALE GENOMIC DNA]</scope>
    <source>
        <strain evidence="2 3">S-58</strain>
    </source>
</reference>
<dbReference type="InterPro" id="IPR050266">
    <property type="entry name" value="AB_hydrolase_sf"/>
</dbReference>
<feature type="domain" description="AB hydrolase-1" evidence="1">
    <location>
        <begin position="41"/>
        <end position="286"/>
    </location>
</feature>
<dbReference type="EMBL" id="JAXQPW010000002">
    <property type="protein sequence ID" value="MDZ5662214.1"/>
    <property type="molecule type" value="Genomic_DNA"/>
</dbReference>
<dbReference type="GO" id="GO:0016787">
    <property type="term" value="F:hydrolase activity"/>
    <property type="evidence" value="ECO:0007669"/>
    <property type="project" value="UniProtKB-KW"/>
</dbReference>
<dbReference type="PANTHER" id="PTHR43798:SF33">
    <property type="entry name" value="HYDROLASE, PUTATIVE (AFU_ORTHOLOGUE AFUA_2G14860)-RELATED"/>
    <property type="match status" value="1"/>
</dbReference>
<dbReference type="PRINTS" id="PR00412">
    <property type="entry name" value="EPOXHYDRLASE"/>
</dbReference>
<accession>A0ABU5KCP5</accession>
<dbReference type="Proteomes" id="UP001291999">
    <property type="component" value="Unassembled WGS sequence"/>
</dbReference>
<proteinExistence type="predicted"/>
<keyword evidence="2" id="KW-0378">Hydrolase</keyword>
<dbReference type="SUPFAM" id="SSF53474">
    <property type="entry name" value="alpha/beta-Hydrolases"/>
    <property type="match status" value="1"/>
</dbReference>
<dbReference type="Pfam" id="PF12697">
    <property type="entry name" value="Abhydrolase_6"/>
    <property type="match status" value="1"/>
</dbReference>
<gene>
    <name evidence="2" type="ORF">SFC79_10600</name>
</gene>
<evidence type="ECO:0000313" key="3">
    <source>
        <dbReference type="Proteomes" id="UP001291999"/>
    </source>
</evidence>
<evidence type="ECO:0000259" key="1">
    <source>
        <dbReference type="Pfam" id="PF12697"/>
    </source>
</evidence>
<comment type="caution">
    <text evidence="2">The sequence shown here is derived from an EMBL/GenBank/DDBJ whole genome shotgun (WGS) entry which is preliminary data.</text>
</comment>
<sequence>MTLLSASAATDLFRRPPSRFVAVPGTGAEVAVRTVGSGPDVVLVHGWPVSGATFRQLLPLLAEHLTCHVVDLVGAGQSRFDRSVRVGLDLHVSGVRAVLDDLGSDSVAVVGHDSGGLVARHAVADDPRLRALGLIDTEHTGRPAPLFRAVLAAGRLPGFGHALAWAALRPRVRRLPLVLGGAFRDDTLLGGEFEEFFLRPLHDDPDRRWAAGRLVASFDQGYLRDLESLHRRIAAPTQLVWGEHDPFLPVARAQAMVATFPDARIHVVPGARLFVHEEEPAQVAAALLPVLAPRAIRGAQ</sequence>
<dbReference type="InterPro" id="IPR029058">
    <property type="entry name" value="AB_hydrolase_fold"/>
</dbReference>
<protein>
    <submittedName>
        <fullName evidence="2">Alpha/beta hydrolase</fullName>
    </submittedName>
</protein>
<dbReference type="InterPro" id="IPR000073">
    <property type="entry name" value="AB_hydrolase_1"/>
</dbReference>
<dbReference type="Gene3D" id="3.40.50.1820">
    <property type="entry name" value="alpha/beta hydrolase"/>
    <property type="match status" value="1"/>
</dbReference>
<dbReference type="RefSeq" id="WP_322424313.1">
    <property type="nucleotide sequence ID" value="NZ_JAXQPW010000002.1"/>
</dbReference>
<dbReference type="PANTHER" id="PTHR43798">
    <property type="entry name" value="MONOACYLGLYCEROL LIPASE"/>
    <property type="match status" value="1"/>
</dbReference>
<keyword evidence="3" id="KW-1185">Reference proteome</keyword>
<dbReference type="InterPro" id="IPR000639">
    <property type="entry name" value="Epox_hydrolase-like"/>
</dbReference>
<evidence type="ECO:0000313" key="2">
    <source>
        <dbReference type="EMBL" id="MDZ5662214.1"/>
    </source>
</evidence>